<evidence type="ECO:0000256" key="10">
    <source>
        <dbReference type="ARBA" id="ARBA00023065"/>
    </source>
</evidence>
<feature type="transmembrane region" description="Helical" evidence="13">
    <location>
        <begin position="412"/>
        <end position="431"/>
    </location>
</feature>
<keyword evidence="15" id="KW-1185">Reference proteome</keyword>
<evidence type="ECO:0000256" key="13">
    <source>
        <dbReference type="SAM" id="Phobius"/>
    </source>
</evidence>
<comment type="subcellular location">
    <subcellularLocation>
        <location evidence="2">Cell membrane</location>
        <topology evidence="2">Multi-pass membrane protein</topology>
    </subcellularLocation>
</comment>
<comment type="function">
    <text evidence="1">Multidrug efflux pump.</text>
</comment>
<feature type="transmembrane region" description="Helical" evidence="13">
    <location>
        <begin position="55"/>
        <end position="81"/>
    </location>
</feature>
<feature type="transmembrane region" description="Helical" evidence="13">
    <location>
        <begin position="239"/>
        <end position="263"/>
    </location>
</feature>
<dbReference type="NCBIfam" id="TIGR00797">
    <property type="entry name" value="matE"/>
    <property type="match status" value="1"/>
</dbReference>
<dbReference type="PANTHER" id="PTHR43298">
    <property type="entry name" value="MULTIDRUG RESISTANCE PROTEIN NORM-RELATED"/>
    <property type="match status" value="1"/>
</dbReference>
<feature type="transmembrane region" description="Helical" evidence="13">
    <location>
        <begin position="15"/>
        <end position="35"/>
    </location>
</feature>
<keyword evidence="10" id="KW-0406">Ion transport</keyword>
<keyword evidence="8 13" id="KW-0812">Transmembrane</keyword>
<keyword evidence="7" id="KW-1003">Cell membrane</keyword>
<evidence type="ECO:0000256" key="5">
    <source>
        <dbReference type="ARBA" id="ARBA00022448"/>
    </source>
</evidence>
<keyword evidence="6" id="KW-0050">Antiport</keyword>
<dbReference type="EMBL" id="CP127162">
    <property type="protein sequence ID" value="WIV20244.1"/>
    <property type="molecule type" value="Genomic_DNA"/>
</dbReference>
<gene>
    <name evidence="14" type="ORF">QPK24_05990</name>
</gene>
<name>A0ABY8X8F6_9BACL</name>
<feature type="transmembrane region" description="Helical" evidence="13">
    <location>
        <begin position="93"/>
        <end position="116"/>
    </location>
</feature>
<feature type="transmembrane region" description="Helical" evidence="13">
    <location>
        <begin position="350"/>
        <end position="374"/>
    </location>
</feature>
<evidence type="ECO:0000256" key="4">
    <source>
        <dbReference type="ARBA" id="ARBA00020268"/>
    </source>
</evidence>
<evidence type="ECO:0000256" key="9">
    <source>
        <dbReference type="ARBA" id="ARBA00022989"/>
    </source>
</evidence>
<evidence type="ECO:0000256" key="11">
    <source>
        <dbReference type="ARBA" id="ARBA00023136"/>
    </source>
</evidence>
<evidence type="ECO:0000256" key="1">
    <source>
        <dbReference type="ARBA" id="ARBA00003408"/>
    </source>
</evidence>
<organism evidence="14 15">
    <name type="scientific">Paenibacillus polygoni</name>
    <dbReference type="NCBI Taxonomy" id="3050112"/>
    <lineage>
        <taxon>Bacteria</taxon>
        <taxon>Bacillati</taxon>
        <taxon>Bacillota</taxon>
        <taxon>Bacilli</taxon>
        <taxon>Bacillales</taxon>
        <taxon>Paenibacillaceae</taxon>
        <taxon>Paenibacillus</taxon>
    </lineage>
</organism>
<dbReference type="PANTHER" id="PTHR43298:SF2">
    <property type="entry name" value="FMN_FAD EXPORTER YEEO-RELATED"/>
    <property type="match status" value="1"/>
</dbReference>
<feature type="transmembrane region" description="Helical" evidence="13">
    <location>
        <begin position="269"/>
        <end position="293"/>
    </location>
</feature>
<evidence type="ECO:0000256" key="12">
    <source>
        <dbReference type="ARBA" id="ARBA00031636"/>
    </source>
</evidence>
<dbReference type="RefSeq" id="WP_285747007.1">
    <property type="nucleotide sequence ID" value="NZ_CP127162.1"/>
</dbReference>
<feature type="transmembrane region" description="Helical" evidence="13">
    <location>
        <begin position="165"/>
        <end position="185"/>
    </location>
</feature>
<evidence type="ECO:0000256" key="2">
    <source>
        <dbReference type="ARBA" id="ARBA00004651"/>
    </source>
</evidence>
<feature type="transmembrane region" description="Helical" evidence="13">
    <location>
        <begin position="136"/>
        <end position="153"/>
    </location>
</feature>
<feature type="transmembrane region" description="Helical" evidence="13">
    <location>
        <begin position="386"/>
        <end position="406"/>
    </location>
</feature>
<evidence type="ECO:0000256" key="7">
    <source>
        <dbReference type="ARBA" id="ARBA00022475"/>
    </source>
</evidence>
<feature type="transmembrane region" description="Helical" evidence="13">
    <location>
        <begin position="197"/>
        <end position="218"/>
    </location>
</feature>
<dbReference type="Proteomes" id="UP001236415">
    <property type="component" value="Chromosome"/>
</dbReference>
<keyword evidence="11 13" id="KW-0472">Membrane</keyword>
<sequence length="442" mass="49224">MVKNRFGYNRSKLKLITNMAVPLMLTQFFQIVFQITDQAIVGRLKVEDFAAVGVASSFIFLITGTIGMLCSAFNIVGGQYFGENNIKKFGESFNVTMSISVIIGVLCEILILGYGTKIMENIYGLHAETLSVAGEYLKVAGLTIGINLILFNFSSYFKNINKSHILVYSLTAASIVNVCVDFVLVHGKFGFPELGATGAAVGSVIGYTISLILSIFFFQKYKIFNYSFVLNKEIFYRLFRLYIPLALQDLIEYALFAIALTAFVSRMDVHLLAVYTIIVTLTELFMIPMYALSGVCMTLSAQAYGKEPQKGTEYTGLSCVFLLALLFPLALIMIMFSSPIARLITDKENIVLIVHQVLPIALAANIINGIQMIFRSTLQAINLEKWVLLYSSFICGISLVIIYLMIEYFKLPGLYIGLGICYLGLSLGYIAKIKFNFKLKYK</sequence>
<protein>
    <recommendedName>
        <fullName evidence="4">Probable multidrug resistance protein NorM</fullName>
    </recommendedName>
    <alternativeName>
        <fullName evidence="12">Multidrug-efflux transporter</fullName>
    </alternativeName>
</protein>
<evidence type="ECO:0000256" key="8">
    <source>
        <dbReference type="ARBA" id="ARBA00022692"/>
    </source>
</evidence>
<proteinExistence type="inferred from homology"/>
<feature type="transmembrane region" description="Helical" evidence="13">
    <location>
        <begin position="314"/>
        <end position="338"/>
    </location>
</feature>
<comment type="similarity">
    <text evidence="3">Belongs to the multi antimicrobial extrusion (MATE) (TC 2.A.66.1) family.</text>
</comment>
<keyword evidence="5" id="KW-0813">Transport</keyword>
<evidence type="ECO:0000313" key="14">
    <source>
        <dbReference type="EMBL" id="WIV20244.1"/>
    </source>
</evidence>
<dbReference type="Pfam" id="PF01554">
    <property type="entry name" value="MatE"/>
    <property type="match status" value="2"/>
</dbReference>
<dbReference type="InterPro" id="IPR048279">
    <property type="entry name" value="MdtK-like"/>
</dbReference>
<dbReference type="InterPro" id="IPR002528">
    <property type="entry name" value="MATE_fam"/>
</dbReference>
<keyword evidence="9 13" id="KW-1133">Transmembrane helix</keyword>
<dbReference type="PIRSF" id="PIRSF006603">
    <property type="entry name" value="DinF"/>
    <property type="match status" value="1"/>
</dbReference>
<evidence type="ECO:0000256" key="3">
    <source>
        <dbReference type="ARBA" id="ARBA00010199"/>
    </source>
</evidence>
<evidence type="ECO:0000256" key="6">
    <source>
        <dbReference type="ARBA" id="ARBA00022449"/>
    </source>
</evidence>
<accession>A0ABY8X8F6</accession>
<evidence type="ECO:0000313" key="15">
    <source>
        <dbReference type="Proteomes" id="UP001236415"/>
    </source>
</evidence>
<reference evidence="14 15" key="1">
    <citation type="submission" date="2023-06" db="EMBL/GenBank/DDBJ databases">
        <title>Paenibacillus polygonum sp. nov., an endophytic bacterium, isolated from Polygonum lapathifolium L. in Nanji Wetland National Nature Reserve, South of Poyang Lake, Jiangxi Province, China.</title>
        <authorList>
            <person name="Yu Z."/>
        </authorList>
    </citation>
    <scope>NUCLEOTIDE SEQUENCE [LARGE SCALE GENOMIC DNA]</scope>
    <source>
        <strain evidence="14 15">C31</strain>
    </source>
</reference>
<dbReference type="InterPro" id="IPR050222">
    <property type="entry name" value="MATE_MdtK"/>
</dbReference>